<gene>
    <name evidence="3" type="ORF">SAMN06296008_105149</name>
</gene>
<reference evidence="3 4" key="1">
    <citation type="submission" date="2017-04" db="EMBL/GenBank/DDBJ databases">
        <authorList>
            <person name="Afonso C.L."/>
            <person name="Miller P.J."/>
            <person name="Scott M.A."/>
            <person name="Spackman E."/>
            <person name="Goraichik I."/>
            <person name="Dimitrov K.M."/>
            <person name="Suarez D.L."/>
            <person name="Swayne D.E."/>
        </authorList>
    </citation>
    <scope>NUCLEOTIDE SEQUENCE [LARGE SCALE GENOMIC DNA]</scope>
    <source>
        <strain evidence="3 4">VK13</strain>
    </source>
</reference>
<keyword evidence="1" id="KW-0472">Membrane</keyword>
<dbReference type="RefSeq" id="WP_084283300.1">
    <property type="nucleotide sequence ID" value="NZ_FWXJ01000005.1"/>
</dbReference>
<keyword evidence="1" id="KW-0812">Transmembrane</keyword>
<dbReference type="Proteomes" id="UP000192708">
    <property type="component" value="Unassembled WGS sequence"/>
</dbReference>
<keyword evidence="1" id="KW-1133">Transmembrane helix</keyword>
<evidence type="ECO:0000313" key="3">
    <source>
        <dbReference type="EMBL" id="SMC47928.1"/>
    </source>
</evidence>
<feature type="transmembrane region" description="Helical" evidence="1">
    <location>
        <begin position="148"/>
        <end position="166"/>
    </location>
</feature>
<dbReference type="OrthoDB" id="9798690at2"/>
<dbReference type="PANTHER" id="PTHR42208">
    <property type="entry name" value="HEAVY METAL TRANSPORTER-RELATED"/>
    <property type="match status" value="1"/>
</dbReference>
<protein>
    <recommendedName>
        <fullName evidence="2">Urease accessory protein UreH-like transmembrane domain-containing protein</fullName>
    </recommendedName>
</protein>
<feature type="transmembrane region" description="Helical" evidence="1">
    <location>
        <begin position="212"/>
        <end position="232"/>
    </location>
</feature>
<dbReference type="PANTHER" id="PTHR42208:SF1">
    <property type="entry name" value="HEAVY METAL TRANSPORTER"/>
    <property type="match status" value="1"/>
</dbReference>
<accession>A0A1W1ZIQ4</accession>
<dbReference type="Pfam" id="PF13386">
    <property type="entry name" value="DsbD_2"/>
    <property type="match status" value="1"/>
</dbReference>
<dbReference type="InterPro" id="IPR039447">
    <property type="entry name" value="UreH-like_TM_dom"/>
</dbReference>
<organism evidence="3 4">
    <name type="scientific">Polynucleobacter kasalickyi</name>
    <dbReference type="NCBI Taxonomy" id="1938817"/>
    <lineage>
        <taxon>Bacteria</taxon>
        <taxon>Pseudomonadati</taxon>
        <taxon>Pseudomonadota</taxon>
        <taxon>Betaproteobacteria</taxon>
        <taxon>Burkholderiales</taxon>
        <taxon>Burkholderiaceae</taxon>
        <taxon>Polynucleobacter</taxon>
    </lineage>
</organism>
<dbReference type="STRING" id="1938817.SAMN06296008_105149"/>
<sequence length="246" mass="27047">MTTALLLGVFLSALASGWHCALMCGGIVSKSNVSIIRFSTPQTVFIEQLLMHFGRIISYAMLGALAGKLGALLWWQDIVPIQRGLFFVASSILLINGIKTLWPYPPKFLKMTWLIQVEKKLALGWSTLFKVMSPPFQSVYLQKLLFGLAWGLVPCGLVYSVLGLSFLSGSSWYGALFMLAMGLGTLPNLLMISGGLGKLNAWMAQMGCSKQLKILTACLFFSSALFGFYQTFTLSSQMMKNGFCFN</sequence>
<feature type="domain" description="Urease accessory protein UreH-like transmembrane" evidence="2">
    <location>
        <begin position="9"/>
        <end position="206"/>
    </location>
</feature>
<name>A0A1W1ZIQ4_9BURK</name>
<evidence type="ECO:0000259" key="2">
    <source>
        <dbReference type="Pfam" id="PF13386"/>
    </source>
</evidence>
<dbReference type="AlphaFoldDB" id="A0A1W1ZIQ4"/>
<dbReference type="EMBL" id="FWXJ01000005">
    <property type="protein sequence ID" value="SMC47928.1"/>
    <property type="molecule type" value="Genomic_DNA"/>
</dbReference>
<keyword evidence="4" id="KW-1185">Reference proteome</keyword>
<evidence type="ECO:0000256" key="1">
    <source>
        <dbReference type="SAM" id="Phobius"/>
    </source>
</evidence>
<evidence type="ECO:0000313" key="4">
    <source>
        <dbReference type="Proteomes" id="UP000192708"/>
    </source>
</evidence>
<proteinExistence type="predicted"/>
<feature type="transmembrane region" description="Helical" evidence="1">
    <location>
        <begin position="84"/>
        <end position="102"/>
    </location>
</feature>
<feature type="transmembrane region" description="Helical" evidence="1">
    <location>
        <begin position="172"/>
        <end position="191"/>
    </location>
</feature>
<feature type="transmembrane region" description="Helical" evidence="1">
    <location>
        <begin position="56"/>
        <end position="75"/>
    </location>
</feature>